<feature type="signal peptide" evidence="1">
    <location>
        <begin position="1"/>
        <end position="25"/>
    </location>
</feature>
<dbReference type="PANTHER" id="PTHR21666">
    <property type="entry name" value="PEPTIDASE-RELATED"/>
    <property type="match status" value="1"/>
</dbReference>
<proteinExistence type="predicted"/>
<evidence type="ECO:0000259" key="2">
    <source>
        <dbReference type="Pfam" id="PF01551"/>
    </source>
</evidence>
<dbReference type="InterPro" id="IPR050570">
    <property type="entry name" value="Cell_wall_metabolism_enzyme"/>
</dbReference>
<dbReference type="InterPro" id="IPR036116">
    <property type="entry name" value="FN3_sf"/>
</dbReference>
<comment type="caution">
    <text evidence="3">The sequence shown here is derived from an EMBL/GenBank/DDBJ whole genome shotgun (WGS) entry which is preliminary data.</text>
</comment>
<protein>
    <recommendedName>
        <fullName evidence="2">M23ase beta-sheet core domain-containing protein</fullName>
    </recommendedName>
</protein>
<dbReference type="Proteomes" id="UP000050509">
    <property type="component" value="Unassembled WGS sequence"/>
</dbReference>
<evidence type="ECO:0000313" key="4">
    <source>
        <dbReference type="Proteomes" id="UP000050509"/>
    </source>
</evidence>
<dbReference type="AlphaFoldDB" id="A0A0P9DI89"/>
<dbReference type="CDD" id="cd00063">
    <property type="entry name" value="FN3"/>
    <property type="match status" value="1"/>
</dbReference>
<dbReference type="Gene3D" id="2.60.40.10">
    <property type="entry name" value="Immunoglobulins"/>
    <property type="match status" value="1"/>
</dbReference>
<evidence type="ECO:0000313" key="3">
    <source>
        <dbReference type="EMBL" id="KPV53126.1"/>
    </source>
</evidence>
<dbReference type="InterPro" id="IPR016047">
    <property type="entry name" value="M23ase_b-sheet_dom"/>
</dbReference>
<keyword evidence="4" id="KW-1185">Reference proteome</keyword>
<organism evidence="3 4">
    <name type="scientific">Kouleothrix aurantiaca</name>
    <dbReference type="NCBI Taxonomy" id="186479"/>
    <lineage>
        <taxon>Bacteria</taxon>
        <taxon>Bacillati</taxon>
        <taxon>Chloroflexota</taxon>
        <taxon>Chloroflexia</taxon>
        <taxon>Chloroflexales</taxon>
        <taxon>Roseiflexineae</taxon>
        <taxon>Roseiflexaceae</taxon>
        <taxon>Kouleothrix</taxon>
    </lineage>
</organism>
<dbReference type="CDD" id="cd12797">
    <property type="entry name" value="M23_peptidase"/>
    <property type="match status" value="1"/>
</dbReference>
<feature type="domain" description="M23ase beta-sheet core" evidence="2">
    <location>
        <begin position="69"/>
        <end position="141"/>
    </location>
</feature>
<dbReference type="EMBL" id="LJCR01000334">
    <property type="protein sequence ID" value="KPV53126.1"/>
    <property type="molecule type" value="Genomic_DNA"/>
</dbReference>
<dbReference type="SUPFAM" id="SSF49265">
    <property type="entry name" value="Fibronectin type III"/>
    <property type="match status" value="1"/>
</dbReference>
<sequence>MHFFLFLLVLAPVLAFASPAAPASAAPSLSLPIPPGETWKIIQGYGCGSHNSWDRFSLDMVNADGRTFGAPVHAAADGAIWSWTAKSGTLILSHGGGFYTMYTHMDSAVSTRLDRAVKRGDVIGYAGERAAHGLPHLHFTAFTGHGIAASGRKSVPLSFAEGYDLPDIGGCNQHGGEKLTATGERAAPITQVQFRTAAQAEHWYKTDERIEFQLPDGAHAFSQGWDLAPSSDAPQFSDASAGYVQGAWAGEGLHTLHVRYWDAAGAPQLASFGPIGYDTTAPSTPAAIGKQELRAGQPATLRWPPATDTASGVARYLVYLGADPNGTAEAQVAAPELAVPDLAPGAYVLRVQALDYAGNASAWATVAAVTVAK</sequence>
<feature type="chain" id="PRO_5006156260" description="M23ase beta-sheet core domain-containing protein" evidence="1">
    <location>
        <begin position="26"/>
        <end position="373"/>
    </location>
</feature>
<dbReference type="Pfam" id="PF01551">
    <property type="entry name" value="Peptidase_M23"/>
    <property type="match status" value="1"/>
</dbReference>
<evidence type="ECO:0000256" key="1">
    <source>
        <dbReference type="SAM" id="SignalP"/>
    </source>
</evidence>
<dbReference type="InterPro" id="IPR013783">
    <property type="entry name" value="Ig-like_fold"/>
</dbReference>
<name>A0A0P9DI89_9CHLR</name>
<gene>
    <name evidence="3" type="ORF">SE17_11445</name>
</gene>
<dbReference type="PANTHER" id="PTHR21666:SF268">
    <property type="entry name" value="PEPTIDASE M23 DOMAIN-CONTAINING PROTEIN"/>
    <property type="match status" value="1"/>
</dbReference>
<reference evidence="3 4" key="1">
    <citation type="submission" date="2015-09" db="EMBL/GenBank/DDBJ databases">
        <title>Draft genome sequence of Kouleothrix aurantiaca JCM 19913.</title>
        <authorList>
            <person name="Hemp J."/>
        </authorList>
    </citation>
    <scope>NUCLEOTIDE SEQUENCE [LARGE SCALE GENOMIC DNA]</scope>
    <source>
        <strain evidence="3 4">COM-B</strain>
    </source>
</reference>
<dbReference type="InterPro" id="IPR003961">
    <property type="entry name" value="FN3_dom"/>
</dbReference>
<dbReference type="InterPro" id="IPR011055">
    <property type="entry name" value="Dup_hybrid_motif"/>
</dbReference>
<dbReference type="GO" id="GO:0004222">
    <property type="term" value="F:metalloendopeptidase activity"/>
    <property type="evidence" value="ECO:0007669"/>
    <property type="project" value="TreeGrafter"/>
</dbReference>
<keyword evidence="1" id="KW-0732">Signal</keyword>
<accession>A0A0P9DI89</accession>
<dbReference type="Gene3D" id="2.70.70.10">
    <property type="entry name" value="Glucose Permease (Domain IIA)"/>
    <property type="match status" value="1"/>
</dbReference>
<dbReference type="SUPFAM" id="SSF51261">
    <property type="entry name" value="Duplicated hybrid motif"/>
    <property type="match status" value="1"/>
</dbReference>